<dbReference type="AlphaFoldDB" id="A0A318LHX6"/>
<reference evidence="3 4" key="1">
    <citation type="submission" date="2016-07" db="EMBL/GenBank/DDBJ databases">
        <title>Draft genome sequence of Prauserella sp. YIM 121212, isolated from alkaline soil.</title>
        <authorList>
            <person name="Ruckert C."/>
            <person name="Albersmeier A."/>
            <person name="Jiang C.-L."/>
            <person name="Jiang Y."/>
            <person name="Kalinowski J."/>
            <person name="Schneider O."/>
            <person name="Winkler A."/>
            <person name="Zotchev S.B."/>
        </authorList>
    </citation>
    <scope>NUCLEOTIDE SEQUENCE [LARGE SCALE GENOMIC DNA]</scope>
    <source>
        <strain evidence="3 4">YIM 121212</strain>
    </source>
</reference>
<dbReference type="Pfam" id="PF13561">
    <property type="entry name" value="adh_short_C2"/>
    <property type="match status" value="1"/>
</dbReference>
<sequence>MGETEPVLADRFRGQVVVVTGAAGGIGSAIITRAAREGAHVVAADRAPDGERKVAGFLGGNAPEWCYVGAELSNRDGAEHLIAEATSRFGRLDVLVNNAGGGIIKPFLDHSPETMRETVDRNLWTTVWCSHRAVAVMRGAGYGRIVNIGADSVRNGLYEHAMYNAAKGGVHALTTGMAREFAVDGITVNTVAPTGTETPFTLSRPPEAVGRFEKTRRLIPLGRFATASEVASAVLYLASREASFITGQVLSVNGGSTML</sequence>
<dbReference type="Gene3D" id="3.40.50.720">
    <property type="entry name" value="NAD(P)-binding Rossmann-like Domain"/>
    <property type="match status" value="1"/>
</dbReference>
<dbReference type="InterPro" id="IPR002347">
    <property type="entry name" value="SDR_fam"/>
</dbReference>
<comment type="caution">
    <text evidence="3">The sequence shown here is derived from an EMBL/GenBank/DDBJ whole genome shotgun (WGS) entry which is preliminary data.</text>
</comment>
<evidence type="ECO:0000256" key="1">
    <source>
        <dbReference type="ARBA" id="ARBA00006484"/>
    </source>
</evidence>
<dbReference type="SUPFAM" id="SSF51735">
    <property type="entry name" value="NAD(P)-binding Rossmann-fold domains"/>
    <property type="match status" value="1"/>
</dbReference>
<dbReference type="InterPro" id="IPR036291">
    <property type="entry name" value="NAD(P)-bd_dom_sf"/>
</dbReference>
<evidence type="ECO:0008006" key="5">
    <source>
        <dbReference type="Google" id="ProtNLM"/>
    </source>
</evidence>
<dbReference type="EMBL" id="MASU01000015">
    <property type="protein sequence ID" value="PXY21560.1"/>
    <property type="molecule type" value="Genomic_DNA"/>
</dbReference>
<proteinExistence type="inferred from homology"/>
<protein>
    <recommendedName>
        <fullName evidence="5">2,3-dihydroxy-2,3-dihydro-p-cumate dehydrogenase</fullName>
    </recommendedName>
</protein>
<accession>A0A318LHX6</accession>
<dbReference type="InterPro" id="IPR020904">
    <property type="entry name" value="Sc_DH/Rdtase_CS"/>
</dbReference>
<gene>
    <name evidence="3" type="ORF">BA062_32145</name>
</gene>
<dbReference type="FunFam" id="3.40.50.720:FF:000084">
    <property type="entry name" value="Short-chain dehydrogenase reductase"/>
    <property type="match status" value="1"/>
</dbReference>
<name>A0A318LHX6_9PSEU</name>
<dbReference type="RefSeq" id="WP_110342991.1">
    <property type="nucleotide sequence ID" value="NZ_JBHVKT010000007.1"/>
</dbReference>
<dbReference type="OrthoDB" id="9787298at2"/>
<dbReference type="PROSITE" id="PS00061">
    <property type="entry name" value="ADH_SHORT"/>
    <property type="match status" value="1"/>
</dbReference>
<dbReference type="Proteomes" id="UP000247892">
    <property type="component" value="Unassembled WGS sequence"/>
</dbReference>
<organism evidence="3 4">
    <name type="scientific">Prauserella flavalba</name>
    <dbReference type="NCBI Taxonomy" id="1477506"/>
    <lineage>
        <taxon>Bacteria</taxon>
        <taxon>Bacillati</taxon>
        <taxon>Actinomycetota</taxon>
        <taxon>Actinomycetes</taxon>
        <taxon>Pseudonocardiales</taxon>
        <taxon>Pseudonocardiaceae</taxon>
        <taxon>Prauserella</taxon>
    </lineage>
</organism>
<evidence type="ECO:0000313" key="3">
    <source>
        <dbReference type="EMBL" id="PXY21560.1"/>
    </source>
</evidence>
<comment type="similarity">
    <text evidence="1">Belongs to the short-chain dehydrogenases/reductases (SDR) family.</text>
</comment>
<dbReference type="PANTHER" id="PTHR43639">
    <property type="entry name" value="OXIDOREDUCTASE, SHORT-CHAIN DEHYDROGENASE/REDUCTASE FAMILY (AFU_ORTHOLOGUE AFUA_5G02870)"/>
    <property type="match status" value="1"/>
</dbReference>
<dbReference type="PRINTS" id="PR00080">
    <property type="entry name" value="SDRFAMILY"/>
</dbReference>
<evidence type="ECO:0000256" key="2">
    <source>
        <dbReference type="ARBA" id="ARBA00023002"/>
    </source>
</evidence>
<dbReference type="GO" id="GO:0016491">
    <property type="term" value="F:oxidoreductase activity"/>
    <property type="evidence" value="ECO:0007669"/>
    <property type="project" value="UniProtKB-KW"/>
</dbReference>
<keyword evidence="2" id="KW-0560">Oxidoreductase</keyword>
<dbReference type="PRINTS" id="PR00081">
    <property type="entry name" value="GDHRDH"/>
</dbReference>
<evidence type="ECO:0000313" key="4">
    <source>
        <dbReference type="Proteomes" id="UP000247892"/>
    </source>
</evidence>
<dbReference type="PANTHER" id="PTHR43639:SF1">
    <property type="entry name" value="SHORT-CHAIN DEHYDROGENASE_REDUCTASE FAMILY PROTEIN"/>
    <property type="match status" value="1"/>
</dbReference>
<keyword evidence="4" id="KW-1185">Reference proteome</keyword>